<dbReference type="InterPro" id="IPR052195">
    <property type="entry name" value="Bact_Alkyl/Aryl-Sulfatase"/>
</dbReference>
<dbReference type="SMART" id="SM00849">
    <property type="entry name" value="Lactamase_B"/>
    <property type="match status" value="1"/>
</dbReference>
<keyword evidence="7" id="KW-1185">Reference proteome</keyword>
<name>A0ABQ6XRM1_STRFR</name>
<dbReference type="Gene3D" id="3.60.15.30">
    <property type="entry name" value="Metallo-beta-lactamase domain"/>
    <property type="match status" value="1"/>
</dbReference>
<evidence type="ECO:0000256" key="2">
    <source>
        <dbReference type="ARBA" id="ARBA00022801"/>
    </source>
</evidence>
<dbReference type="GeneID" id="91405460"/>
<dbReference type="Proteomes" id="UP000731519">
    <property type="component" value="Unassembled WGS sequence"/>
</dbReference>
<evidence type="ECO:0000256" key="3">
    <source>
        <dbReference type="ARBA" id="ARBA00022833"/>
    </source>
</evidence>
<proteinExistence type="inferred from homology"/>
<dbReference type="InterPro" id="IPR029229">
    <property type="entry name" value="Alkyl_sulf_C"/>
</dbReference>
<dbReference type="InterPro" id="IPR036527">
    <property type="entry name" value="SCP2_sterol-bd_dom_sf"/>
</dbReference>
<dbReference type="Pfam" id="PF00753">
    <property type="entry name" value="Lactamase_B"/>
    <property type="match status" value="1"/>
</dbReference>
<dbReference type="PANTHER" id="PTHR43223">
    <property type="entry name" value="ALKYL/ARYL-SULFATASE"/>
    <property type="match status" value="1"/>
</dbReference>
<gene>
    <name evidence="6" type="ORF">K701_18405</name>
</gene>
<keyword evidence="2" id="KW-0378">Hydrolase</keyword>
<evidence type="ECO:0000256" key="4">
    <source>
        <dbReference type="ARBA" id="ARBA00033751"/>
    </source>
</evidence>
<evidence type="ECO:0000259" key="5">
    <source>
        <dbReference type="SMART" id="SM00849"/>
    </source>
</evidence>
<dbReference type="CDD" id="cd07710">
    <property type="entry name" value="arylsulfatase_Sdsa1-like_MBL-fold"/>
    <property type="match status" value="1"/>
</dbReference>
<dbReference type="EMBL" id="ASYR01000024">
    <property type="protein sequence ID" value="KAF0648401.1"/>
    <property type="molecule type" value="Genomic_DNA"/>
</dbReference>
<reference evidence="6 7" key="1">
    <citation type="submission" date="2013-05" db="EMBL/GenBank/DDBJ databases">
        <title>Genome Sequence of Streptomyces fradiae.</title>
        <authorList>
            <person name="Kirby R."/>
        </authorList>
    </citation>
    <scope>NUCLEOTIDE SEQUENCE [LARGE SCALE GENOMIC DNA]</scope>
    <source>
        <strain evidence="6 7">ATCC 10745</strain>
    </source>
</reference>
<comment type="similarity">
    <text evidence="4">Belongs to the metallo-beta-lactamase superfamily. Type III sulfatase family.</text>
</comment>
<dbReference type="Gene3D" id="1.25.40.880">
    <property type="entry name" value="Alkyl sulfatase, dimerisation domain"/>
    <property type="match status" value="1"/>
</dbReference>
<feature type="domain" description="Metallo-beta-lactamase" evidence="5">
    <location>
        <begin position="81"/>
        <end position="303"/>
    </location>
</feature>
<accession>A0ABQ6XRM1</accession>
<sequence length="609" mass="66024">MPSADERDFEDADRGFVGRSGTRQITATDGRVVWDLDAYAFMEGDAPETVHPSLWRQGRLLIKDGLFEVVPGIYQLRGFDLSVMSVIEGDSGVVVVDPLVSKETAAAAFALYTEHRGVRPVVAVIYSHSHIDHFGGVKGVVSEDDVRSGRTQIIAPHGFMEHAASENVFAGTAMARRAGYMYGAALEKGPAGQVGTGLGQTVSTGEATLIPPTVHVTETGQTLTVDGVRIVFQVTPGTEAPAEMNFYLPDHRALCTAENTSHTLHNVLTIRGAQVRDARAWADYLTQTISLWGDELDVVFASHHWPTWGRAQGVEFLGLQRDLYSYLHDQTLRLLNQGYVGPEIAEMLRMPPALEAVWSTRGYYGSVSHNVKAVYQRYMGWYDGNPAHLWAHPPVAAAQRYITAMGGVDAAVGIARQAFDEGDYRWAVEVLNHVLFADEDHIPARALQADALEQLGFGAENGTWRNAFLSGAHELRHGRFGTPTTAAAPDIMAALTVEQVFAGIGVRIDGPRAWDEHIVLSWVLTDEERTHVLEVRNGALNQRVADAPAPGSTTFTLTRPVLISLLTGARELPAALAEGSVSVDGDPADLGRLVDLLAPVDPDFAIVTA</sequence>
<organism evidence="6 7">
    <name type="scientific">Streptomyces fradiae ATCC 10745 = DSM 40063</name>
    <dbReference type="NCBI Taxonomy" id="1319510"/>
    <lineage>
        <taxon>Bacteria</taxon>
        <taxon>Bacillati</taxon>
        <taxon>Actinomycetota</taxon>
        <taxon>Actinomycetes</taxon>
        <taxon>Kitasatosporales</taxon>
        <taxon>Streptomycetaceae</taxon>
        <taxon>Streptomyces</taxon>
    </lineage>
</organism>
<dbReference type="Pfam" id="PF14864">
    <property type="entry name" value="Alkyl_sulf_C"/>
    <property type="match status" value="1"/>
</dbReference>
<dbReference type="InterPro" id="IPR001279">
    <property type="entry name" value="Metallo-B-lactamas"/>
</dbReference>
<dbReference type="Pfam" id="PF14863">
    <property type="entry name" value="Alkyl_sulf_dimr"/>
    <property type="match status" value="1"/>
</dbReference>
<comment type="caution">
    <text evidence="6">The sequence shown here is derived from an EMBL/GenBank/DDBJ whole genome shotgun (WGS) entry which is preliminary data.</text>
</comment>
<dbReference type="InterPro" id="IPR044097">
    <property type="entry name" value="Bds1/SdsA1_MBL-fold"/>
</dbReference>
<keyword evidence="1" id="KW-0479">Metal-binding</keyword>
<dbReference type="Gene3D" id="3.30.1050.10">
    <property type="entry name" value="SCP2 sterol-binding domain"/>
    <property type="match status" value="1"/>
</dbReference>
<dbReference type="InterPro" id="IPR038536">
    <property type="entry name" value="Alkyl/aryl-sulf_dimr_sf"/>
</dbReference>
<dbReference type="RefSeq" id="WP_215908538.1">
    <property type="nucleotide sequence ID" value="NZ_ASYR01000024.1"/>
</dbReference>
<dbReference type="InterPro" id="IPR029228">
    <property type="entry name" value="Alkyl_sulf_dimr"/>
</dbReference>
<dbReference type="SUPFAM" id="SSF56281">
    <property type="entry name" value="Metallo-hydrolase/oxidoreductase"/>
    <property type="match status" value="1"/>
</dbReference>
<evidence type="ECO:0000313" key="6">
    <source>
        <dbReference type="EMBL" id="KAF0648401.1"/>
    </source>
</evidence>
<evidence type="ECO:0000313" key="7">
    <source>
        <dbReference type="Proteomes" id="UP000731519"/>
    </source>
</evidence>
<dbReference type="PANTHER" id="PTHR43223:SF1">
    <property type="entry name" value="ALKYL_ARYL-SULFATASE BDS1"/>
    <property type="match status" value="1"/>
</dbReference>
<dbReference type="SUPFAM" id="SSF55718">
    <property type="entry name" value="SCP-like"/>
    <property type="match status" value="1"/>
</dbReference>
<evidence type="ECO:0000256" key="1">
    <source>
        <dbReference type="ARBA" id="ARBA00022723"/>
    </source>
</evidence>
<dbReference type="InterPro" id="IPR036866">
    <property type="entry name" value="RibonucZ/Hydroxyglut_hydro"/>
</dbReference>
<keyword evidence="3" id="KW-0862">Zinc</keyword>
<protein>
    <recommendedName>
        <fullName evidence="5">Metallo-beta-lactamase domain-containing protein</fullName>
    </recommendedName>
</protein>